<keyword evidence="9 11" id="KW-0238">DNA-binding</keyword>
<feature type="binding site" evidence="11">
    <location>
        <position position="223"/>
    </location>
    <ligand>
        <name>[4Fe-4S] cluster</name>
        <dbReference type="ChEBI" id="CHEBI:49883"/>
    </ligand>
</feature>
<keyword evidence="7 11" id="KW-0408">Iron</keyword>
<reference evidence="14 15" key="1">
    <citation type="journal article" date="2021" name="Microbiol. Spectr.">
        <title>A Single Bacterium Capable of Oxidation and Reduction of Iron at Circumneutral pH.</title>
        <authorList>
            <person name="Kato S."/>
            <person name="Ohkuma M."/>
        </authorList>
    </citation>
    <scope>NUCLEOTIDE SEQUENCE [LARGE SCALE GENOMIC DNA]</scope>
    <source>
        <strain evidence="14 15">MIZ03</strain>
    </source>
</reference>
<dbReference type="Proteomes" id="UP000824366">
    <property type="component" value="Chromosome"/>
</dbReference>
<feature type="binding site" evidence="11">
    <location>
        <position position="229"/>
    </location>
    <ligand>
        <name>[4Fe-4S] cluster</name>
        <dbReference type="ChEBI" id="CHEBI:49883"/>
    </ligand>
</feature>
<dbReference type="InterPro" id="IPR010614">
    <property type="entry name" value="RAD3-like_helicase_DEAD"/>
</dbReference>
<dbReference type="Gene3D" id="3.40.50.300">
    <property type="entry name" value="P-loop containing nucleotide triphosphate hydrolases"/>
    <property type="match status" value="2"/>
</dbReference>
<dbReference type="PANTHER" id="PTHR11472:SF59">
    <property type="entry name" value="ATP-DEPENDENT DNA HELICASE DING"/>
    <property type="match status" value="1"/>
</dbReference>
<dbReference type="InterPro" id="IPR027417">
    <property type="entry name" value="P-loop_NTPase"/>
</dbReference>
<comment type="catalytic activity">
    <reaction evidence="11">
        <text>ATP + H2O = ADP + phosphate + H(+)</text>
        <dbReference type="Rhea" id="RHEA:13065"/>
        <dbReference type="ChEBI" id="CHEBI:15377"/>
        <dbReference type="ChEBI" id="CHEBI:15378"/>
        <dbReference type="ChEBI" id="CHEBI:30616"/>
        <dbReference type="ChEBI" id="CHEBI:43474"/>
        <dbReference type="ChEBI" id="CHEBI:456216"/>
        <dbReference type="EC" id="5.6.2.3"/>
    </reaction>
</comment>
<dbReference type="EMBL" id="AP024238">
    <property type="protein sequence ID" value="BCO27245.1"/>
    <property type="molecule type" value="Genomic_DNA"/>
</dbReference>
<evidence type="ECO:0000256" key="3">
    <source>
        <dbReference type="ARBA" id="ARBA00022741"/>
    </source>
</evidence>
<dbReference type="InterPro" id="IPR045028">
    <property type="entry name" value="DinG/Rad3-like"/>
</dbReference>
<proteinExistence type="inferred from homology"/>
<dbReference type="InterPro" id="IPR039000">
    <property type="entry name" value="DinG_proteobact"/>
</dbReference>
<dbReference type="InterPro" id="IPR014001">
    <property type="entry name" value="Helicase_ATP-bd"/>
</dbReference>
<dbReference type="SMART" id="SM00491">
    <property type="entry name" value="HELICc2"/>
    <property type="match status" value="1"/>
</dbReference>
<dbReference type="InterPro" id="IPR006555">
    <property type="entry name" value="ATP-dep_Helicase_C"/>
</dbReference>
<dbReference type="Pfam" id="PF06733">
    <property type="entry name" value="DEAD_2"/>
    <property type="match status" value="1"/>
</dbReference>
<dbReference type="RefSeq" id="WP_223912013.1">
    <property type="nucleotide sequence ID" value="NZ_AP024238.1"/>
</dbReference>
<evidence type="ECO:0000256" key="8">
    <source>
        <dbReference type="ARBA" id="ARBA00023014"/>
    </source>
</evidence>
<dbReference type="NCBIfam" id="NF008729">
    <property type="entry name" value="PRK11747.1"/>
    <property type="match status" value="1"/>
</dbReference>
<dbReference type="EC" id="5.6.2.3" evidence="11"/>
<feature type="binding site" evidence="11">
    <location>
        <position position="128"/>
    </location>
    <ligand>
        <name>[4Fe-4S] cluster</name>
        <dbReference type="ChEBI" id="CHEBI:49883"/>
    </ligand>
</feature>
<evidence type="ECO:0000256" key="11">
    <source>
        <dbReference type="HAMAP-Rule" id="MF_02205"/>
    </source>
</evidence>
<keyword evidence="8 11" id="KW-0411">Iron-sulfur</keyword>
<protein>
    <recommendedName>
        <fullName evidence="11">ATP-dependent DNA helicase DinG</fullName>
        <ecNumber evidence="11">5.6.2.3</ecNumber>
    </recommendedName>
    <alternativeName>
        <fullName evidence="11">DNA 5'-3' helicase DinG</fullName>
    </alternativeName>
</protein>
<keyword evidence="2 11" id="KW-0479">Metal-binding</keyword>
<evidence type="ECO:0000256" key="7">
    <source>
        <dbReference type="ARBA" id="ARBA00023004"/>
    </source>
</evidence>
<gene>
    <name evidence="11" type="primary">dinG</name>
    <name evidence="14" type="ORF">MIZ03_2133</name>
</gene>
<dbReference type="GO" id="GO:0004386">
    <property type="term" value="F:helicase activity"/>
    <property type="evidence" value="ECO:0007669"/>
    <property type="project" value="UniProtKB-KW"/>
</dbReference>
<dbReference type="PROSITE" id="PS51193">
    <property type="entry name" value="HELICASE_ATP_BIND_2"/>
    <property type="match status" value="1"/>
</dbReference>
<dbReference type="Pfam" id="PF13307">
    <property type="entry name" value="Helicase_C_2"/>
    <property type="match status" value="1"/>
</dbReference>
<evidence type="ECO:0000256" key="10">
    <source>
        <dbReference type="ARBA" id="ARBA00023235"/>
    </source>
</evidence>
<evidence type="ECO:0000259" key="13">
    <source>
        <dbReference type="PROSITE" id="PS51193"/>
    </source>
</evidence>
<feature type="region of interest" description="Disordered" evidence="12">
    <location>
        <begin position="139"/>
        <end position="172"/>
    </location>
</feature>
<keyword evidence="15" id="KW-1185">Reference proteome</keyword>
<keyword evidence="5 11" id="KW-0347">Helicase</keyword>
<evidence type="ECO:0000256" key="5">
    <source>
        <dbReference type="ARBA" id="ARBA00022806"/>
    </source>
</evidence>
<dbReference type="HAMAP" id="MF_02205">
    <property type="entry name" value="DinG_proteobact"/>
    <property type="match status" value="1"/>
</dbReference>
<feature type="domain" description="Helicase ATP-binding" evidence="13">
    <location>
        <begin position="16"/>
        <end position="329"/>
    </location>
</feature>
<sequence>MKKPDLTSVALQAFDQMVAATPGFRSRLGQRHMAERIASTLHDVDLGEHDEPHSAVTVIQAGTGVGKSAAYLSTTVAMALARKTRVVVSTATVALQEQLMSKDLPALAAVLDTPFVFALAKGRGRYVCKLKLERLAGSDGEPLDMFEGDEDAPVPAPPKAAKPTKGGVWQDPQERRMQMYDTLASSLATGKWDGDRDSLAEQPEASDWATVAAERHTCTARHCPRFGTCSYYQARMQLAQAQVIVANHDLVLASLGMKALPDLDNCLVVFDEGHHLPAVALDQFSSAMDLSGLRWLDKLPKILLEVAEKMGFVLVQDVTTLAQQLKTALLEASRLAMEFLRGVASSYDVVHRFKEGVVPEVMLEPFKLIHGHASALSDALEALGKELKLRAKEDPSQAAHCSVQYAKLGQLAPKINSVVATSAQWLTESEPPLAKWLKSDTSSGLVQLSAHACPIVPGDLLRQHLWQQVRGAVVTSASLTTCGSFDYFLAETGLAGLPQVSTLAVDSPFDYRTQGQLIVADTRADARQVDAYTAEVVAALLADLRDVPRGALVLFTSRVQMQAAVNALDARLEDIVLVQGQMARGKLLGIHQARIEAGAASVIFGLQSFGEGLDLPGALCETVFITKLPFSPPSDPVEEARADWLKRSGRDPFSELVVPATGIKLLQWTGRAIRSETDQARVICYDKRLLSMAYGRRMLQGLPPYAVSRRSNPR</sequence>
<keyword evidence="4 11" id="KW-0378">Hydrolase</keyword>
<keyword evidence="1 11" id="KW-0004">4Fe-4S</keyword>
<evidence type="ECO:0000256" key="9">
    <source>
        <dbReference type="ARBA" id="ARBA00023125"/>
    </source>
</evidence>
<evidence type="ECO:0000256" key="6">
    <source>
        <dbReference type="ARBA" id="ARBA00022840"/>
    </source>
</evidence>
<evidence type="ECO:0000256" key="2">
    <source>
        <dbReference type="ARBA" id="ARBA00022723"/>
    </source>
</evidence>
<evidence type="ECO:0000313" key="15">
    <source>
        <dbReference type="Proteomes" id="UP000824366"/>
    </source>
</evidence>
<keyword evidence="6 11" id="KW-0067">ATP-binding</keyword>
<feature type="compositionally biased region" description="Acidic residues" evidence="12">
    <location>
        <begin position="141"/>
        <end position="152"/>
    </location>
</feature>
<name>A0ABN6D5H0_9BURK</name>
<feature type="binding site" evidence="11">
    <location>
        <position position="218"/>
    </location>
    <ligand>
        <name>[4Fe-4S] cluster</name>
        <dbReference type="ChEBI" id="CHEBI:49883"/>
    </ligand>
</feature>
<comment type="function">
    <text evidence="11">DNA-dependent ATPase and 5'-3' DNA helicase. Unwinds D-loops, R-loops, forked DNA and G-quadruplex DNA.</text>
</comment>
<comment type="cofactor">
    <cofactor evidence="11">
        <name>[4Fe-4S] cluster</name>
        <dbReference type="ChEBI" id="CHEBI:49883"/>
    </cofactor>
    <text evidence="11">Binds 1 [4Fe-4S] cluster.</text>
</comment>
<dbReference type="SMART" id="SM00487">
    <property type="entry name" value="DEXDc"/>
    <property type="match status" value="1"/>
</dbReference>
<keyword evidence="10 11" id="KW-0413">Isomerase</keyword>
<evidence type="ECO:0000313" key="14">
    <source>
        <dbReference type="EMBL" id="BCO27245.1"/>
    </source>
</evidence>
<accession>A0ABN6D5H0</accession>
<organism evidence="14 15">
    <name type="scientific">Rhodoferax lithotrophicus</name>
    <dbReference type="NCBI Taxonomy" id="2798804"/>
    <lineage>
        <taxon>Bacteria</taxon>
        <taxon>Pseudomonadati</taxon>
        <taxon>Pseudomonadota</taxon>
        <taxon>Betaproteobacteria</taxon>
        <taxon>Burkholderiales</taxon>
        <taxon>Comamonadaceae</taxon>
        <taxon>Rhodoferax</taxon>
    </lineage>
</organism>
<evidence type="ECO:0000256" key="4">
    <source>
        <dbReference type="ARBA" id="ARBA00022801"/>
    </source>
</evidence>
<evidence type="ECO:0000256" key="1">
    <source>
        <dbReference type="ARBA" id="ARBA00022485"/>
    </source>
</evidence>
<comment type="similarity">
    <text evidence="11">Belongs to the helicase family. DinG subfamily. Type 1 sub-subfamily.</text>
</comment>
<dbReference type="InterPro" id="IPR014013">
    <property type="entry name" value="Helic_SF1/SF2_ATP-bd_DinG/Rad3"/>
</dbReference>
<evidence type="ECO:0000256" key="12">
    <source>
        <dbReference type="SAM" id="MobiDB-lite"/>
    </source>
</evidence>
<dbReference type="SUPFAM" id="SSF52540">
    <property type="entry name" value="P-loop containing nucleoside triphosphate hydrolases"/>
    <property type="match status" value="1"/>
</dbReference>
<keyword evidence="3 11" id="KW-0547">Nucleotide-binding</keyword>
<dbReference type="PANTHER" id="PTHR11472">
    <property type="entry name" value="DNA REPAIR DEAD HELICASE RAD3/XP-D SUBFAMILY MEMBER"/>
    <property type="match status" value="1"/>
</dbReference>